<evidence type="ECO:0000313" key="1">
    <source>
        <dbReference type="EMBL" id="MEJ8304767.1"/>
    </source>
</evidence>
<organism evidence="1 2">
    <name type="scientific">Saccharibacillus sacchari</name>
    <dbReference type="NCBI Taxonomy" id="456493"/>
    <lineage>
        <taxon>Bacteria</taxon>
        <taxon>Bacillati</taxon>
        <taxon>Bacillota</taxon>
        <taxon>Bacilli</taxon>
        <taxon>Bacillales</taxon>
        <taxon>Paenibacillaceae</taxon>
        <taxon>Saccharibacillus</taxon>
    </lineage>
</organism>
<sequence length="245" mass="26601">MKAKWMLIGLIALLTACAAPNETDQQASLVAEQQTAAQEDARPETKTTVNEDGSVTTETVQADGTVTTTTTSKSVATATVSGNGQTEASVQIGENGTVDVDATMNVDTTMNVDATVNADIDTATTTIIENYEDYDPEAVVSAVTEGALTRYSSEPIGEVFDAFFSNPNWEYFKSETDDDVVEFTGDAMYGEEQVHTTIQFLLYEDLTFELTGIWLVREGETLDEEYSMPDGEIDDTLDIIYGLNQ</sequence>
<gene>
    <name evidence="1" type="ORF">WKI47_12745</name>
</gene>
<dbReference type="EMBL" id="JBBKAR010000033">
    <property type="protein sequence ID" value="MEJ8304767.1"/>
    <property type="molecule type" value="Genomic_DNA"/>
</dbReference>
<dbReference type="Proteomes" id="UP001380953">
    <property type="component" value="Unassembled WGS sequence"/>
</dbReference>
<evidence type="ECO:0000313" key="2">
    <source>
        <dbReference type="Proteomes" id="UP001380953"/>
    </source>
</evidence>
<keyword evidence="2" id="KW-1185">Reference proteome</keyword>
<protein>
    <submittedName>
        <fullName evidence="1">Uncharacterized protein</fullName>
    </submittedName>
</protein>
<proteinExistence type="predicted"/>
<reference evidence="1" key="1">
    <citation type="submission" date="2024-03" db="EMBL/GenBank/DDBJ databases">
        <title>Whole genome sequecning of epiphytes from Marcgravia umbellata leaves.</title>
        <authorList>
            <person name="Kumar G."/>
            <person name="Savka M.A."/>
        </authorList>
    </citation>
    <scope>NUCLEOTIDE SEQUENCE</scope>
    <source>
        <strain evidence="1">RIT_BL5</strain>
    </source>
</reference>
<accession>A0ACC6PCX1</accession>
<name>A0ACC6PCX1_9BACL</name>
<comment type="caution">
    <text evidence="1">The sequence shown here is derived from an EMBL/GenBank/DDBJ whole genome shotgun (WGS) entry which is preliminary data.</text>
</comment>